<keyword evidence="2" id="KW-0805">Transcription regulation</keyword>
<dbReference type="SUPFAM" id="SSF46785">
    <property type="entry name" value="Winged helix' DNA-binding domain"/>
    <property type="match status" value="1"/>
</dbReference>
<dbReference type="Gene3D" id="3.40.190.290">
    <property type="match status" value="1"/>
</dbReference>
<sequence length="310" mass="33676">MDLEGVRTFVAVAEAGQFQAAADDLGISQQAVSKRVATLERTLGVSLLVRSGRGTQPSVDGQAFLPHARELIRVAARAVGSVRPGRRALRVDVLNRRTAPATALHAFHRSHPDVELDVVTLPDAHLDAAVAAVVGGSVDATFRAISVPGGEVPSPVRATRVIDDRHQLLVGPRHPLAGATGLRPADLAGHRIWMPGMQADTEWGAYYDELGRAFGLRIDTMGPSFGVEVLLDELAESAELATFVGEGTRYLWPEAYDLRRIPIVDPTPVYPHSIVWREDNAHPVLAAFLDHLMAHRRPPQGRTWEPAWAR</sequence>
<comment type="caution">
    <text evidence="6">The sequence shown here is derived from an EMBL/GenBank/DDBJ whole genome shotgun (WGS) entry which is preliminary data.</text>
</comment>
<dbReference type="Proteomes" id="UP000589626">
    <property type="component" value="Unassembled WGS sequence"/>
</dbReference>
<evidence type="ECO:0000313" key="7">
    <source>
        <dbReference type="Proteomes" id="UP000589626"/>
    </source>
</evidence>
<evidence type="ECO:0000256" key="4">
    <source>
        <dbReference type="ARBA" id="ARBA00023163"/>
    </source>
</evidence>
<dbReference type="SUPFAM" id="SSF53850">
    <property type="entry name" value="Periplasmic binding protein-like II"/>
    <property type="match status" value="1"/>
</dbReference>
<dbReference type="PROSITE" id="PS50931">
    <property type="entry name" value="HTH_LYSR"/>
    <property type="match status" value="1"/>
</dbReference>
<evidence type="ECO:0000256" key="2">
    <source>
        <dbReference type="ARBA" id="ARBA00023015"/>
    </source>
</evidence>
<dbReference type="Pfam" id="PF03466">
    <property type="entry name" value="LysR_substrate"/>
    <property type="match status" value="1"/>
</dbReference>
<dbReference type="PANTHER" id="PTHR30346:SF0">
    <property type="entry name" value="HCA OPERON TRANSCRIPTIONAL ACTIVATOR HCAR"/>
    <property type="match status" value="1"/>
</dbReference>
<feature type="domain" description="HTH lysR-type" evidence="5">
    <location>
        <begin position="1"/>
        <end position="58"/>
    </location>
</feature>
<protein>
    <submittedName>
        <fullName evidence="6">DNA-binding transcriptional LysR family regulator</fullName>
    </submittedName>
</protein>
<dbReference type="InterPro" id="IPR036390">
    <property type="entry name" value="WH_DNA-bd_sf"/>
</dbReference>
<accession>A0A7W4VVQ3</accession>
<evidence type="ECO:0000313" key="6">
    <source>
        <dbReference type="EMBL" id="MBB3042654.1"/>
    </source>
</evidence>
<dbReference type="RefSeq" id="WP_183592599.1">
    <property type="nucleotide sequence ID" value="NZ_JACHWR010000002.1"/>
</dbReference>
<dbReference type="InterPro" id="IPR036388">
    <property type="entry name" value="WH-like_DNA-bd_sf"/>
</dbReference>
<evidence type="ECO:0000259" key="5">
    <source>
        <dbReference type="PROSITE" id="PS50931"/>
    </source>
</evidence>
<dbReference type="FunFam" id="1.10.10.10:FF:000001">
    <property type="entry name" value="LysR family transcriptional regulator"/>
    <property type="match status" value="1"/>
</dbReference>
<dbReference type="Pfam" id="PF00126">
    <property type="entry name" value="HTH_1"/>
    <property type="match status" value="1"/>
</dbReference>
<organism evidence="6 7">
    <name type="scientific">Nocardioides soli</name>
    <dbReference type="NCBI Taxonomy" id="1036020"/>
    <lineage>
        <taxon>Bacteria</taxon>
        <taxon>Bacillati</taxon>
        <taxon>Actinomycetota</taxon>
        <taxon>Actinomycetes</taxon>
        <taxon>Propionibacteriales</taxon>
        <taxon>Nocardioidaceae</taxon>
        <taxon>Nocardioides</taxon>
    </lineage>
</organism>
<dbReference type="InterPro" id="IPR005119">
    <property type="entry name" value="LysR_subst-bd"/>
</dbReference>
<dbReference type="AlphaFoldDB" id="A0A7W4VVQ3"/>
<name>A0A7W4VVQ3_9ACTN</name>
<dbReference type="GO" id="GO:0003677">
    <property type="term" value="F:DNA binding"/>
    <property type="evidence" value="ECO:0007669"/>
    <property type="project" value="UniProtKB-KW"/>
</dbReference>
<dbReference type="GO" id="GO:0032993">
    <property type="term" value="C:protein-DNA complex"/>
    <property type="evidence" value="ECO:0007669"/>
    <property type="project" value="TreeGrafter"/>
</dbReference>
<keyword evidence="3 6" id="KW-0238">DNA-binding</keyword>
<evidence type="ECO:0000256" key="3">
    <source>
        <dbReference type="ARBA" id="ARBA00023125"/>
    </source>
</evidence>
<dbReference type="GO" id="GO:0003700">
    <property type="term" value="F:DNA-binding transcription factor activity"/>
    <property type="evidence" value="ECO:0007669"/>
    <property type="project" value="InterPro"/>
</dbReference>
<evidence type="ECO:0000256" key="1">
    <source>
        <dbReference type="ARBA" id="ARBA00009437"/>
    </source>
</evidence>
<gene>
    <name evidence="6" type="ORF">FHU40_002472</name>
</gene>
<dbReference type="Gene3D" id="1.10.10.10">
    <property type="entry name" value="Winged helix-like DNA-binding domain superfamily/Winged helix DNA-binding domain"/>
    <property type="match status" value="1"/>
</dbReference>
<dbReference type="PRINTS" id="PR00039">
    <property type="entry name" value="HTHLYSR"/>
</dbReference>
<keyword evidence="4" id="KW-0804">Transcription</keyword>
<comment type="similarity">
    <text evidence="1">Belongs to the LysR transcriptional regulatory family.</text>
</comment>
<reference evidence="6 7" key="1">
    <citation type="submission" date="2020-08" db="EMBL/GenBank/DDBJ databases">
        <title>Sequencing the genomes of 1000 actinobacteria strains.</title>
        <authorList>
            <person name="Klenk H.-P."/>
        </authorList>
    </citation>
    <scope>NUCLEOTIDE SEQUENCE [LARGE SCALE GENOMIC DNA]</scope>
    <source>
        <strain evidence="6 7">DSM 105498</strain>
    </source>
</reference>
<dbReference type="EMBL" id="JACHWR010000002">
    <property type="protein sequence ID" value="MBB3042654.1"/>
    <property type="molecule type" value="Genomic_DNA"/>
</dbReference>
<proteinExistence type="inferred from homology"/>
<dbReference type="PANTHER" id="PTHR30346">
    <property type="entry name" value="TRANSCRIPTIONAL DUAL REGULATOR HCAR-RELATED"/>
    <property type="match status" value="1"/>
</dbReference>
<keyword evidence="7" id="KW-1185">Reference proteome</keyword>
<dbReference type="InterPro" id="IPR000847">
    <property type="entry name" value="LysR_HTH_N"/>
</dbReference>